<dbReference type="InterPro" id="IPR015330">
    <property type="entry name" value="DNA_primase/pol_bifunc_N"/>
</dbReference>
<dbReference type="AlphaFoldDB" id="A0A7V6DR31"/>
<reference evidence="3" key="1">
    <citation type="journal article" date="2020" name="mSystems">
        <title>Genome- and Community-Level Interaction Insights into Carbon Utilization and Element Cycling Functions of Hydrothermarchaeota in Hydrothermal Sediment.</title>
        <authorList>
            <person name="Zhou Z."/>
            <person name="Liu Y."/>
            <person name="Xu W."/>
            <person name="Pan J."/>
            <person name="Luo Z.H."/>
            <person name="Li M."/>
        </authorList>
    </citation>
    <scope>NUCLEOTIDE SEQUENCE [LARGE SCALE GENOMIC DNA]</scope>
    <source>
        <strain evidence="3">SpSt-767</strain>
    </source>
</reference>
<evidence type="ECO:0000259" key="2">
    <source>
        <dbReference type="SMART" id="SM00943"/>
    </source>
</evidence>
<proteinExistence type="predicted"/>
<protein>
    <recommendedName>
        <fullName evidence="4">DUF3987 domain-containing protein</fullName>
    </recommendedName>
</protein>
<comment type="caution">
    <text evidence="3">The sequence shown here is derived from an EMBL/GenBank/DDBJ whole genome shotgun (WGS) entry which is preliminary data.</text>
</comment>
<dbReference type="EMBL" id="DTGR01000217">
    <property type="protein sequence ID" value="HHS30834.1"/>
    <property type="molecule type" value="Genomic_DNA"/>
</dbReference>
<dbReference type="SMART" id="SM00942">
    <property type="entry name" value="PriCT_1"/>
    <property type="match status" value="1"/>
</dbReference>
<name>A0A7V6DR31_9BACT</name>
<evidence type="ECO:0000313" key="3">
    <source>
        <dbReference type="EMBL" id="HHS30834.1"/>
    </source>
</evidence>
<evidence type="ECO:0008006" key="4">
    <source>
        <dbReference type="Google" id="ProtNLM"/>
    </source>
</evidence>
<organism evidence="3">
    <name type="scientific">Desulfobacca acetoxidans</name>
    <dbReference type="NCBI Taxonomy" id="60893"/>
    <lineage>
        <taxon>Bacteria</taxon>
        <taxon>Pseudomonadati</taxon>
        <taxon>Thermodesulfobacteriota</taxon>
        <taxon>Desulfobaccia</taxon>
        <taxon>Desulfobaccales</taxon>
        <taxon>Desulfobaccaceae</taxon>
        <taxon>Desulfobacca</taxon>
    </lineage>
</organism>
<feature type="domain" description="Primase C-terminal 1" evidence="1">
    <location>
        <begin position="168"/>
        <end position="232"/>
    </location>
</feature>
<dbReference type="SMART" id="SM00943">
    <property type="entry name" value="Prim-Pol"/>
    <property type="match status" value="1"/>
</dbReference>
<feature type="domain" description="DNA primase/polymerase bifunctional N-terminal" evidence="2">
    <location>
        <begin position="1"/>
        <end position="148"/>
    </location>
</feature>
<dbReference type="InterPro" id="IPR014820">
    <property type="entry name" value="PriCT_1"/>
</dbReference>
<dbReference type="Pfam" id="PF09250">
    <property type="entry name" value="Prim-Pol"/>
    <property type="match status" value="1"/>
</dbReference>
<dbReference type="SUPFAM" id="SSF56747">
    <property type="entry name" value="Prim-pol domain"/>
    <property type="match status" value="1"/>
</dbReference>
<sequence length="629" mass="70750">MLTPLIPIASGKKGPPFIKDWPNASLDVLEEAMKMHPGCNLGLRLDRFLALDPDNQKAATFLTQLEKKGKLPPTVSWLTWRGMQIRLYRRPPDFSPLKIVHQGMNLELRTGVGQYVLVPDSKVKTGQYKWAPHLSPADVDEAELPAETLDLLKKLAGNGPRPKTENGNQGEEIPKGRRNETLISIAGSLRRRGMTQDEIAAILLVVNQRCVPPLSEKEVRRIAQSVALYQPEEIVVNKDHSLIFPPEVLSGIAGRFAKTYAQYLEVSEPFLFMGYLTLLGHIFSDRVTLDSEIHPQPRLFTIFLGESADTRKSTAINKVTQFFREMISEEDLTLIWGVGSAEGLAKAFAAKKKILLVQDELKSLVQKCRIDGSVLLPCINTLFEGNRFQSLTKSHDIKIEEAQLCLLGASTLDTYQNMFAPQFLDIGFPNRLFIVISDNQRRFAVPPVMPEQVRESLRQDLRQLLRHVGLLSNGGLYAMPIDPQAMKIFSTWYFDLEKTVFAKRLDTYGHRLLSLVALNELKDRVTADIASKVLALLRYELEARRQADPIEADNAIAKVEERIRRVLSGGPLSKRELERRCHKNRSGTWAWNTAIRNLTSEGEVIFDRKTGAYALANCHQGCHQSGGDK</sequence>
<evidence type="ECO:0000259" key="1">
    <source>
        <dbReference type="SMART" id="SM00942"/>
    </source>
</evidence>
<gene>
    <name evidence="3" type="ORF">ENV52_14175</name>
</gene>
<accession>A0A7V6DR31</accession>
<dbReference type="Pfam" id="PF08708">
    <property type="entry name" value="PriCT_1"/>
    <property type="match status" value="1"/>
</dbReference>